<feature type="transmembrane region" description="Helical" evidence="1">
    <location>
        <begin position="264"/>
        <end position="281"/>
    </location>
</feature>
<accession>A0ABN1XIT6</accession>
<dbReference type="RefSeq" id="WP_344018956.1">
    <property type="nucleotide sequence ID" value="NZ_BAAAJK010000004.1"/>
</dbReference>
<name>A0ABN1XIT6_9PSEU</name>
<feature type="transmembrane region" description="Helical" evidence="1">
    <location>
        <begin position="223"/>
        <end position="244"/>
    </location>
</feature>
<dbReference type="Proteomes" id="UP001501414">
    <property type="component" value="Unassembled WGS sequence"/>
</dbReference>
<protein>
    <submittedName>
        <fullName evidence="2">Uncharacterized protein</fullName>
    </submittedName>
</protein>
<keyword evidence="1" id="KW-0812">Transmembrane</keyword>
<keyword evidence="1" id="KW-0472">Membrane</keyword>
<feature type="transmembrane region" description="Helical" evidence="1">
    <location>
        <begin position="118"/>
        <end position="142"/>
    </location>
</feature>
<reference evidence="2 3" key="1">
    <citation type="journal article" date="2019" name="Int. J. Syst. Evol. Microbiol.">
        <title>The Global Catalogue of Microorganisms (GCM) 10K type strain sequencing project: providing services to taxonomists for standard genome sequencing and annotation.</title>
        <authorList>
            <consortium name="The Broad Institute Genomics Platform"/>
            <consortium name="The Broad Institute Genome Sequencing Center for Infectious Disease"/>
            <person name="Wu L."/>
            <person name="Ma J."/>
        </authorList>
    </citation>
    <scope>NUCLEOTIDE SEQUENCE [LARGE SCALE GENOMIC DNA]</scope>
    <source>
        <strain evidence="2 3">JCM 11896</strain>
    </source>
</reference>
<feature type="transmembrane region" description="Helical" evidence="1">
    <location>
        <begin position="163"/>
        <end position="187"/>
    </location>
</feature>
<evidence type="ECO:0000313" key="2">
    <source>
        <dbReference type="EMBL" id="GAA1382758.1"/>
    </source>
</evidence>
<sequence length="302" mass="29594">MTTDTITARRALGVAATAGTLPYLSLKIAWLTGNPVGIDDPALLRDDAWIAANTVTVLLALCVAGLAAVLGSRWALRAPAAAVLLPAWVGTGLLVPAALVAPLALLTPAAPGGGVAGWVTPMVYGGFAWQGIFLLAAFALFARDRWWTAVLRPGPVPEPVRPLLRATAAGGALTAAGSVALHLVLAAGAGPVTGAVVDIVQAALVAAGIAGVLALAAGRPGPVAVVAAWTGSAVPFAGGLWAVVSAVGIAGPGSAPALRGLADLAGLLGGFALAVAALLAVSSPLTSYTIQPTAHRNSAVNG</sequence>
<feature type="transmembrane region" description="Helical" evidence="1">
    <location>
        <begin position="50"/>
        <end position="70"/>
    </location>
</feature>
<organism evidence="2 3">
    <name type="scientific">Pseudonocardia kongjuensis</name>
    <dbReference type="NCBI Taxonomy" id="102227"/>
    <lineage>
        <taxon>Bacteria</taxon>
        <taxon>Bacillati</taxon>
        <taxon>Actinomycetota</taxon>
        <taxon>Actinomycetes</taxon>
        <taxon>Pseudonocardiales</taxon>
        <taxon>Pseudonocardiaceae</taxon>
        <taxon>Pseudonocardia</taxon>
    </lineage>
</organism>
<feature type="transmembrane region" description="Helical" evidence="1">
    <location>
        <begin position="82"/>
        <end position="106"/>
    </location>
</feature>
<proteinExistence type="predicted"/>
<evidence type="ECO:0000313" key="3">
    <source>
        <dbReference type="Proteomes" id="UP001501414"/>
    </source>
</evidence>
<feature type="transmembrane region" description="Helical" evidence="1">
    <location>
        <begin position="12"/>
        <end position="30"/>
    </location>
</feature>
<dbReference type="EMBL" id="BAAAJK010000004">
    <property type="protein sequence ID" value="GAA1382758.1"/>
    <property type="molecule type" value="Genomic_DNA"/>
</dbReference>
<keyword evidence="3" id="KW-1185">Reference proteome</keyword>
<keyword evidence="1" id="KW-1133">Transmembrane helix</keyword>
<gene>
    <name evidence="2" type="ORF">GCM10009613_11080</name>
</gene>
<feature type="transmembrane region" description="Helical" evidence="1">
    <location>
        <begin position="199"/>
        <end position="216"/>
    </location>
</feature>
<evidence type="ECO:0000256" key="1">
    <source>
        <dbReference type="SAM" id="Phobius"/>
    </source>
</evidence>
<comment type="caution">
    <text evidence="2">The sequence shown here is derived from an EMBL/GenBank/DDBJ whole genome shotgun (WGS) entry which is preliminary data.</text>
</comment>